<dbReference type="GO" id="GO:0005654">
    <property type="term" value="C:nucleoplasm"/>
    <property type="evidence" value="ECO:0007669"/>
    <property type="project" value="TreeGrafter"/>
</dbReference>
<evidence type="ECO:0000313" key="13">
    <source>
        <dbReference type="EMBL" id="JAD11602.1"/>
    </source>
</evidence>
<evidence type="ECO:0000256" key="9">
    <source>
        <dbReference type="ARBA" id="ARBA00023242"/>
    </source>
</evidence>
<dbReference type="FunFam" id="3.30.1600.10:FF:000013">
    <property type="entry name" value="NAD-dependent protein deacetylase sirtuin-1"/>
    <property type="match status" value="1"/>
</dbReference>
<proteinExistence type="inferred from homology"/>
<evidence type="ECO:0000256" key="7">
    <source>
        <dbReference type="ARBA" id="ARBA00022833"/>
    </source>
</evidence>
<dbReference type="PANTHER" id="PTHR11085">
    <property type="entry name" value="NAD-DEPENDENT PROTEIN DEACYLASE SIRTUIN-5, MITOCHONDRIAL-RELATED"/>
    <property type="match status" value="1"/>
</dbReference>
<dbReference type="GO" id="GO:0005637">
    <property type="term" value="C:nuclear inner membrane"/>
    <property type="evidence" value="ECO:0007669"/>
    <property type="project" value="TreeGrafter"/>
</dbReference>
<comment type="cofactor">
    <cofactor evidence="1">
        <name>Zn(2+)</name>
        <dbReference type="ChEBI" id="CHEBI:29105"/>
    </cofactor>
</comment>
<comment type="similarity">
    <text evidence="3">Belongs to the sirtuin family. Class I subfamily.</text>
</comment>
<reference evidence="13" key="2">
    <citation type="journal article" date="2015" name="Gigascience">
        <title>Reconstructing a comprehensive transcriptome assembly of a white-pupal translocated strain of the pest fruit fly Bactrocera cucurbitae.</title>
        <authorList>
            <person name="Sim S.B."/>
            <person name="Calla B."/>
            <person name="Hall B."/>
            <person name="DeRego T."/>
            <person name="Geib S.M."/>
        </authorList>
    </citation>
    <scope>NUCLEOTIDE SEQUENCE</scope>
</reference>
<dbReference type="GO" id="GO:0046872">
    <property type="term" value="F:metal ion binding"/>
    <property type="evidence" value="ECO:0007669"/>
    <property type="project" value="UniProtKB-KW"/>
</dbReference>
<evidence type="ECO:0000256" key="1">
    <source>
        <dbReference type="ARBA" id="ARBA00001947"/>
    </source>
</evidence>
<evidence type="ECO:0000256" key="10">
    <source>
        <dbReference type="PROSITE-ProRule" id="PRU00236"/>
    </source>
</evidence>
<sequence>MMESLEETHIGTSHGDKHDLHDVKIHETCLSANCNTLMASKQSFDFGAEIVETRTVVSERESNIKTNCESIATTATVAVAATTSSNQIPEANIETPLNVVELPTKDSCLNEEDDDEDDDGDDDGGDSYQTDDDLVEEGNEESQEFSGNTNNDASQDSDDSTSDSDFSDLSGLSDMSGREWKPISARPINWVQKQIHAGANPRDLLSQMLPSNAHPIAPGVNDMMLWRILASMLSEPPRRQKLRYINTFEDVIQLIQQSRNIIVLTGAGVSVSCGIPDFRSSDGIYSRLAKDFPNLPDPQAMFDINYFSRDPRPFFKFAREIYPGQFKPSPCHRFIKLLEGKQKLLRNYTQNIDTLEQVAGIKNVIECHGSFSTASCTKCKVKCTADAIREDIFSQRIPVCRRCQPNVHQSVNASDAVSDADLRQLVENGIMKPDIVFFGEGLPEEFHTVMASDKDKCDLLIVIGSSLKVRPVALIPSSIPANVPQILINREQLHHLEFDVELLGDSDVIINQLCHRLGDDWQEICYDNIVLKESKELLPLEEEDTNDESEEYAQQMLDTDTQSVKSSASTDIALRSAGAYSDSGFESSTSSGMVLAKPVAAVANSEANEAIEKIKSTILELNHPLTKTRGTNDLVGVDYLEDPQDAEDFENRSFQPFNARVSEPHHHTAYGMHARHLSVDSSKDSGILGDSSNPALISNNIIGTLPPPITNFGDSGGTTTLEDINTATTTCADNTLTTTTIDTMPETAQETSNELEIENKTPNVGLRRSAAKKYRTAAERLLAGTYYAHDTASAYVFPGAQVSWWSDMEDEDEDTDIIGNVYDDEDEDDIDANGGPLSPLLPPSVEAEVVSEITTTSAFAICAKQTLPQVVYNNHVNHEKHSNEAAEVQEIAHAANTTETTTTTIYACSTTESSTYKCEGVTMPPSPSPSPSPQKRACECPPTLSSSNNKSYANAATIESSRSSNGSVCSSSNSDSEKCVFSPPPMKRKRSTDVDTAFVVDEEPTKDLAAILTPASVGVTTEQQLSAASADNTPSPLYATTLQH</sequence>
<evidence type="ECO:0000256" key="4">
    <source>
        <dbReference type="ARBA" id="ARBA00012928"/>
    </source>
</evidence>
<feature type="region of interest" description="Disordered" evidence="11">
    <location>
        <begin position="108"/>
        <end position="178"/>
    </location>
</feature>
<dbReference type="Gene3D" id="3.40.50.1220">
    <property type="entry name" value="TPP-binding domain"/>
    <property type="match status" value="1"/>
</dbReference>
<feature type="binding site" evidence="10">
    <location>
        <position position="379"/>
    </location>
    <ligand>
        <name>Zn(2+)</name>
        <dbReference type="ChEBI" id="CHEBI:29105"/>
    </ligand>
</feature>
<dbReference type="EC" id="2.3.1.286" evidence="4"/>
<protein>
    <recommendedName>
        <fullName evidence="4">protein acetyllysine N-acetyltransferase</fullName>
        <ecNumber evidence="4">2.3.1.286</ecNumber>
    </recommendedName>
</protein>
<keyword evidence="9" id="KW-0539">Nucleus</keyword>
<keyword evidence="6 10" id="KW-0479">Metal-binding</keyword>
<evidence type="ECO:0000256" key="6">
    <source>
        <dbReference type="ARBA" id="ARBA00022723"/>
    </source>
</evidence>
<accession>A0A0A1XKX9</accession>
<keyword evidence="8" id="KW-0520">NAD</keyword>
<dbReference type="GO" id="GO:0002039">
    <property type="term" value="F:p53 binding"/>
    <property type="evidence" value="ECO:0007669"/>
    <property type="project" value="TreeGrafter"/>
</dbReference>
<dbReference type="Gene3D" id="3.30.1600.10">
    <property type="entry name" value="SIR2/SIRT2 'Small Domain"/>
    <property type="match status" value="1"/>
</dbReference>
<feature type="binding site" evidence="10">
    <location>
        <position position="400"/>
    </location>
    <ligand>
        <name>Zn(2+)</name>
        <dbReference type="ChEBI" id="CHEBI:29105"/>
    </ligand>
</feature>
<dbReference type="InterPro" id="IPR050134">
    <property type="entry name" value="NAD-dep_sirtuin_deacylases"/>
</dbReference>
<evidence type="ECO:0000256" key="2">
    <source>
        <dbReference type="ARBA" id="ARBA00004123"/>
    </source>
</evidence>
<comment type="subcellular location">
    <subcellularLocation>
        <location evidence="2">Nucleus</location>
    </subcellularLocation>
</comment>
<keyword evidence="5" id="KW-0808">Transferase</keyword>
<dbReference type="PANTHER" id="PTHR11085:SF9">
    <property type="entry name" value="NAD-DEPENDENT PROTEIN DEACETYLASE SIRTUIN-1"/>
    <property type="match status" value="1"/>
</dbReference>
<dbReference type="GO" id="GO:0017136">
    <property type="term" value="F:histone deacetylase activity, NAD-dependent"/>
    <property type="evidence" value="ECO:0007669"/>
    <property type="project" value="TreeGrafter"/>
</dbReference>
<organism evidence="13">
    <name type="scientific">Zeugodacus cucurbitae</name>
    <name type="common">Melon fruit fly</name>
    <name type="synonym">Bactrocera cucurbitae</name>
    <dbReference type="NCBI Taxonomy" id="28588"/>
    <lineage>
        <taxon>Eukaryota</taxon>
        <taxon>Metazoa</taxon>
        <taxon>Ecdysozoa</taxon>
        <taxon>Arthropoda</taxon>
        <taxon>Hexapoda</taxon>
        <taxon>Insecta</taxon>
        <taxon>Pterygota</taxon>
        <taxon>Neoptera</taxon>
        <taxon>Endopterygota</taxon>
        <taxon>Diptera</taxon>
        <taxon>Brachycera</taxon>
        <taxon>Muscomorpha</taxon>
        <taxon>Tephritoidea</taxon>
        <taxon>Tephritidae</taxon>
        <taxon>Zeugodacus</taxon>
        <taxon>Zeugodacus</taxon>
    </lineage>
</organism>
<dbReference type="GO" id="GO:0003714">
    <property type="term" value="F:transcription corepressor activity"/>
    <property type="evidence" value="ECO:0007669"/>
    <property type="project" value="TreeGrafter"/>
</dbReference>
<dbReference type="GO" id="GO:0033553">
    <property type="term" value="C:rDNA heterochromatin"/>
    <property type="evidence" value="ECO:0007669"/>
    <property type="project" value="TreeGrafter"/>
</dbReference>
<dbReference type="Pfam" id="PF02146">
    <property type="entry name" value="SIR2"/>
    <property type="match status" value="1"/>
</dbReference>
<feature type="active site" description="Proton acceptor" evidence="10">
    <location>
        <position position="368"/>
    </location>
</feature>
<evidence type="ECO:0000256" key="8">
    <source>
        <dbReference type="ARBA" id="ARBA00023027"/>
    </source>
</evidence>
<evidence type="ECO:0000256" key="11">
    <source>
        <dbReference type="SAM" id="MobiDB-lite"/>
    </source>
</evidence>
<dbReference type="InterPro" id="IPR003000">
    <property type="entry name" value="Sirtuin"/>
</dbReference>
<feature type="binding site" evidence="10">
    <location>
        <position position="403"/>
    </location>
    <ligand>
        <name>Zn(2+)</name>
        <dbReference type="ChEBI" id="CHEBI:29105"/>
    </ligand>
</feature>
<gene>
    <name evidence="13" type="primary">SIRT1</name>
    <name evidence="13" type="ORF">g.26596</name>
</gene>
<feature type="binding site" evidence="10">
    <location>
        <position position="376"/>
    </location>
    <ligand>
        <name>Zn(2+)</name>
        <dbReference type="ChEBI" id="CHEBI:29105"/>
    </ligand>
</feature>
<dbReference type="InterPro" id="IPR026590">
    <property type="entry name" value="Ssirtuin_cat_dom"/>
</dbReference>
<feature type="compositionally biased region" description="Acidic residues" evidence="11">
    <location>
        <begin position="109"/>
        <end position="143"/>
    </location>
</feature>
<keyword evidence="7 10" id="KW-0862">Zinc</keyword>
<dbReference type="AlphaFoldDB" id="A0A0A1XKX9"/>
<feature type="compositionally biased region" description="Low complexity" evidence="11">
    <location>
        <begin position="945"/>
        <end position="974"/>
    </location>
</feature>
<feature type="compositionally biased region" description="Acidic residues" evidence="11">
    <location>
        <begin position="155"/>
        <end position="166"/>
    </location>
</feature>
<evidence type="ECO:0000259" key="12">
    <source>
        <dbReference type="PROSITE" id="PS50305"/>
    </source>
</evidence>
<dbReference type="PROSITE" id="PS50305">
    <property type="entry name" value="SIRTUIN"/>
    <property type="match status" value="1"/>
</dbReference>
<dbReference type="GO" id="GO:0070403">
    <property type="term" value="F:NAD+ binding"/>
    <property type="evidence" value="ECO:0007669"/>
    <property type="project" value="InterPro"/>
</dbReference>
<feature type="domain" description="Deacetylase sirtuin-type" evidence="12">
    <location>
        <begin position="241"/>
        <end position="520"/>
    </location>
</feature>
<dbReference type="EMBL" id="GBXI01002690">
    <property type="protein sequence ID" value="JAD11602.1"/>
    <property type="molecule type" value="Transcribed_RNA"/>
</dbReference>
<name>A0A0A1XKX9_ZEUCU</name>
<dbReference type="InterPro" id="IPR029035">
    <property type="entry name" value="DHS-like_NAD/FAD-binding_dom"/>
</dbReference>
<dbReference type="SUPFAM" id="SSF52467">
    <property type="entry name" value="DHS-like NAD/FAD-binding domain"/>
    <property type="match status" value="1"/>
</dbReference>
<feature type="region of interest" description="Disordered" evidence="11">
    <location>
        <begin position="917"/>
        <end position="993"/>
    </location>
</feature>
<evidence type="ECO:0000256" key="5">
    <source>
        <dbReference type="ARBA" id="ARBA00022679"/>
    </source>
</evidence>
<feature type="region of interest" description="Disordered" evidence="11">
    <location>
        <begin position="1021"/>
        <end position="1044"/>
    </location>
</feature>
<reference evidence="13" key="1">
    <citation type="submission" date="2014-11" db="EMBL/GenBank/DDBJ databases">
        <authorList>
            <person name="Geib S."/>
        </authorList>
    </citation>
    <scope>NUCLEOTIDE SEQUENCE</scope>
</reference>
<dbReference type="CDD" id="cd01408">
    <property type="entry name" value="SIRT1"/>
    <property type="match status" value="1"/>
</dbReference>
<dbReference type="InterPro" id="IPR026591">
    <property type="entry name" value="Sirtuin_cat_small_dom_sf"/>
</dbReference>
<evidence type="ECO:0000256" key="3">
    <source>
        <dbReference type="ARBA" id="ARBA00006924"/>
    </source>
</evidence>